<dbReference type="EMBL" id="DVFZ01000100">
    <property type="protein sequence ID" value="HIQ83511.1"/>
    <property type="molecule type" value="Genomic_DNA"/>
</dbReference>
<evidence type="ECO:0000256" key="1">
    <source>
        <dbReference type="SAM" id="Phobius"/>
    </source>
</evidence>
<name>A0A9D1CX67_9FIRM</name>
<sequence length="59" mass="6531">MNRMCKNRSGGSGNGISKWFGIGLMVVGVILLLFSLPSWLWMSALAILLISAGFLLWRF</sequence>
<dbReference type="AlphaFoldDB" id="A0A9D1CX67"/>
<comment type="caution">
    <text evidence="2">The sequence shown here is derived from an EMBL/GenBank/DDBJ whole genome shotgun (WGS) entry which is preliminary data.</text>
</comment>
<gene>
    <name evidence="2" type="ORF">IAA52_10475</name>
</gene>
<keyword evidence="1" id="KW-0812">Transmembrane</keyword>
<proteinExistence type="predicted"/>
<accession>A0A9D1CX67</accession>
<dbReference type="Proteomes" id="UP000824260">
    <property type="component" value="Unassembled WGS sequence"/>
</dbReference>
<reference evidence="2" key="2">
    <citation type="journal article" date="2021" name="PeerJ">
        <title>Extensive microbial diversity within the chicken gut microbiome revealed by metagenomics and culture.</title>
        <authorList>
            <person name="Gilroy R."/>
            <person name="Ravi A."/>
            <person name="Getino M."/>
            <person name="Pursley I."/>
            <person name="Horton D.L."/>
            <person name="Alikhan N.F."/>
            <person name="Baker D."/>
            <person name="Gharbi K."/>
            <person name="Hall N."/>
            <person name="Watson M."/>
            <person name="Adriaenssens E.M."/>
            <person name="Foster-Nyarko E."/>
            <person name="Jarju S."/>
            <person name="Secka A."/>
            <person name="Antonio M."/>
            <person name="Oren A."/>
            <person name="Chaudhuri R.R."/>
            <person name="La Ragione R."/>
            <person name="Hildebrand F."/>
            <person name="Pallen M.J."/>
        </authorList>
    </citation>
    <scope>NUCLEOTIDE SEQUENCE</scope>
    <source>
        <strain evidence="2">ChiSjej6B24-2974</strain>
    </source>
</reference>
<feature type="transmembrane region" description="Helical" evidence="1">
    <location>
        <begin position="16"/>
        <end position="34"/>
    </location>
</feature>
<keyword evidence="1" id="KW-1133">Transmembrane helix</keyword>
<protein>
    <submittedName>
        <fullName evidence="2">Uncharacterized protein</fullName>
    </submittedName>
</protein>
<evidence type="ECO:0000313" key="3">
    <source>
        <dbReference type="Proteomes" id="UP000824260"/>
    </source>
</evidence>
<organism evidence="2 3">
    <name type="scientific">Candidatus Pullichristensenella stercorigallinarum</name>
    <dbReference type="NCBI Taxonomy" id="2840909"/>
    <lineage>
        <taxon>Bacteria</taxon>
        <taxon>Bacillati</taxon>
        <taxon>Bacillota</taxon>
        <taxon>Clostridia</taxon>
        <taxon>Candidatus Pullichristensenella</taxon>
    </lineage>
</organism>
<keyword evidence="1" id="KW-0472">Membrane</keyword>
<reference evidence="2" key="1">
    <citation type="submission" date="2020-10" db="EMBL/GenBank/DDBJ databases">
        <authorList>
            <person name="Gilroy R."/>
        </authorList>
    </citation>
    <scope>NUCLEOTIDE SEQUENCE</scope>
    <source>
        <strain evidence="2">ChiSjej6B24-2974</strain>
    </source>
</reference>
<feature type="transmembrane region" description="Helical" evidence="1">
    <location>
        <begin position="40"/>
        <end position="57"/>
    </location>
</feature>
<evidence type="ECO:0000313" key="2">
    <source>
        <dbReference type="EMBL" id="HIQ83511.1"/>
    </source>
</evidence>